<proteinExistence type="predicted"/>
<feature type="region of interest" description="Disordered" evidence="1">
    <location>
        <begin position="1"/>
        <end position="20"/>
    </location>
</feature>
<evidence type="ECO:0000256" key="1">
    <source>
        <dbReference type="SAM" id="MobiDB-lite"/>
    </source>
</evidence>
<feature type="compositionally biased region" description="Basic and acidic residues" evidence="1">
    <location>
        <begin position="423"/>
        <end position="435"/>
    </location>
</feature>
<dbReference type="SUPFAM" id="SSF56112">
    <property type="entry name" value="Protein kinase-like (PK-like)"/>
    <property type="match status" value="1"/>
</dbReference>
<protein>
    <recommendedName>
        <fullName evidence="4">Protein kinase domain-containing protein</fullName>
    </recommendedName>
</protein>
<gene>
    <name evidence="2" type="ORF">AYO21_02251</name>
</gene>
<reference evidence="2 3" key="1">
    <citation type="submission" date="2016-03" db="EMBL/GenBank/DDBJ databases">
        <title>Draft genome sequence of the Fonsecaea monophora CBS 269.37.</title>
        <authorList>
            <person name="Bombassaro A."/>
            <person name="Vinicius W.A."/>
            <person name="De Hoog S."/>
            <person name="Sun J."/>
            <person name="Souza E.M."/>
            <person name="Raittz R.T."/>
            <person name="Costa F."/>
            <person name="Leao A.C."/>
            <person name="Tadra-Sfeir M.Z."/>
            <person name="Baura V."/>
            <person name="Balsanelli E."/>
            <person name="Pedrosa F.O."/>
            <person name="Moreno L.F."/>
            <person name="Steffens M.B."/>
            <person name="Xi L."/>
            <person name="Bocca A.L."/>
            <person name="Felipe M.S."/>
            <person name="Teixeira M."/>
            <person name="Telles Filho F.Q."/>
            <person name="Azevedo C.M."/>
            <person name="Gomes R."/>
            <person name="Vicente V.A."/>
        </authorList>
    </citation>
    <scope>NUCLEOTIDE SEQUENCE [LARGE SCALE GENOMIC DNA]</scope>
    <source>
        <strain evidence="2 3">CBS 269.37</strain>
    </source>
</reference>
<dbReference type="Proteomes" id="UP000077002">
    <property type="component" value="Unassembled WGS sequence"/>
</dbReference>
<organism evidence="2 3">
    <name type="scientific">Fonsecaea monophora</name>
    <dbReference type="NCBI Taxonomy" id="254056"/>
    <lineage>
        <taxon>Eukaryota</taxon>
        <taxon>Fungi</taxon>
        <taxon>Dikarya</taxon>
        <taxon>Ascomycota</taxon>
        <taxon>Pezizomycotina</taxon>
        <taxon>Eurotiomycetes</taxon>
        <taxon>Chaetothyriomycetidae</taxon>
        <taxon>Chaetothyriales</taxon>
        <taxon>Herpotrichiellaceae</taxon>
        <taxon>Fonsecaea</taxon>
    </lineage>
</organism>
<sequence length="446" mass="50518">MPSHPAKRRNSFLSPQQEPSVKKAALLTHQSWEEEFFDDTDIPSDTYRAWVSDDEETPLRFQSTLRLIRPLNDPPLGASAQVWLAVSDLGAFAVKLFTPYTDEDAAAQAERLPYPKPSIQKVLHDCHPFVLETRAYERIRKSCLPSQRFFFLRYYGIVDSPLLPPPYQRRARPWVREGIVLEYLTPGQRSGRLYADNRSDRARTYLESLQAEFVCLDLSKIEKRWYLSVLGDRIRMITALNGLGISHGDVKPDCFGLPDSPHDIALYDLGHSYTFTPDRPCITNGTRRLRPLKLAEKVDCRNAQHTVLKMVKSDHLFNHFKRLQGTTEEDPRKALRFAIDQSSLATDLPLIILSGLLEDDGPFFPSLSSILPFLEPAASGRPATWTVAMANQLDRFVARNRDTVQGEELGFADRHAPVASEDTADREGVNARRAQEGANDLSDVGW</sequence>
<dbReference type="EMBL" id="LVKK01000009">
    <property type="protein sequence ID" value="OAG43665.1"/>
    <property type="molecule type" value="Genomic_DNA"/>
</dbReference>
<feature type="region of interest" description="Disordered" evidence="1">
    <location>
        <begin position="412"/>
        <end position="446"/>
    </location>
</feature>
<accession>A0A177FHC4</accession>
<evidence type="ECO:0000313" key="2">
    <source>
        <dbReference type="EMBL" id="OAG43665.1"/>
    </source>
</evidence>
<dbReference type="OrthoDB" id="4138941at2759"/>
<evidence type="ECO:0000313" key="3">
    <source>
        <dbReference type="Proteomes" id="UP000077002"/>
    </source>
</evidence>
<dbReference type="InterPro" id="IPR011009">
    <property type="entry name" value="Kinase-like_dom_sf"/>
</dbReference>
<dbReference type="GeneID" id="34597427"/>
<keyword evidence="3" id="KW-1185">Reference proteome</keyword>
<feature type="compositionally biased region" description="Basic residues" evidence="1">
    <location>
        <begin position="1"/>
        <end position="10"/>
    </location>
</feature>
<dbReference type="RefSeq" id="XP_022515617.1">
    <property type="nucleotide sequence ID" value="XM_022652231.1"/>
</dbReference>
<evidence type="ECO:0008006" key="4">
    <source>
        <dbReference type="Google" id="ProtNLM"/>
    </source>
</evidence>
<name>A0A177FHC4_9EURO</name>
<dbReference type="AlphaFoldDB" id="A0A177FHC4"/>
<comment type="caution">
    <text evidence="2">The sequence shown here is derived from an EMBL/GenBank/DDBJ whole genome shotgun (WGS) entry which is preliminary data.</text>
</comment>